<dbReference type="RefSeq" id="WP_007261688.1">
    <property type="nucleotide sequence ID" value="NZ_AOHZ01000119.1"/>
</dbReference>
<feature type="compositionally biased region" description="Basic and acidic residues" evidence="1">
    <location>
        <begin position="1"/>
        <end position="11"/>
    </location>
</feature>
<comment type="caution">
    <text evidence="2">The sequence shown here is derived from an EMBL/GenBank/DDBJ whole genome shotgun (WGS) entry which is preliminary data.</text>
</comment>
<dbReference type="AlphaFoldDB" id="L9WE06"/>
<dbReference type="Proteomes" id="UP000011602">
    <property type="component" value="Unassembled WGS sequence"/>
</dbReference>
<gene>
    <name evidence="2" type="ORF">C493_22231</name>
</gene>
<dbReference type="eggNOG" id="arCOG00438">
    <property type="taxonomic scope" value="Archaea"/>
</dbReference>
<name>L9WE06_9EURY</name>
<evidence type="ECO:0000256" key="1">
    <source>
        <dbReference type="SAM" id="MobiDB-lite"/>
    </source>
</evidence>
<dbReference type="STRING" id="1227499.C493_22231"/>
<dbReference type="EMBL" id="AOHZ01000119">
    <property type="protein sequence ID" value="ELY47740.1"/>
    <property type="molecule type" value="Genomic_DNA"/>
</dbReference>
<accession>L9WE06</accession>
<feature type="region of interest" description="Disordered" evidence="1">
    <location>
        <begin position="1"/>
        <end position="31"/>
    </location>
</feature>
<organism evidence="2 3">
    <name type="scientific">Natronolimnohabitans innermongolicus JCM 12255</name>
    <dbReference type="NCBI Taxonomy" id="1227499"/>
    <lineage>
        <taxon>Archaea</taxon>
        <taxon>Methanobacteriati</taxon>
        <taxon>Methanobacteriota</taxon>
        <taxon>Stenosarchaea group</taxon>
        <taxon>Halobacteria</taxon>
        <taxon>Halobacteriales</taxon>
        <taxon>Natrialbaceae</taxon>
        <taxon>Natronolimnohabitans</taxon>
    </lineage>
</organism>
<protein>
    <submittedName>
        <fullName evidence="2">Uncharacterized protein</fullName>
    </submittedName>
</protein>
<proteinExistence type="predicted"/>
<evidence type="ECO:0000313" key="3">
    <source>
        <dbReference type="Proteomes" id="UP000011602"/>
    </source>
</evidence>
<sequence>MTDTTDARWTPRDGFGWGEGTVQGRKARGDESAPEWWTDAYEMRMRFGVPQFDAEAFQYEIYPDRLIHEKPAEETSSAGGTDWLKVGERGCGKSTDNLHWSLRLMEVNDEKVVWRGSPSRSEWLMFAPWTTVWLPRNADVSARWVYESPSKSSERVTAGGLEEIAREVRYYDDVLDVVEQIGAHPEGTFNVVYPDPSFAGCAELTRRTSRTSETLPFTPEWIADEGESGTPLVHWWFAFALARVEFADNYGWTSLMFDEMGELTPPNAEQDEHRTFKKLLLFQSLMIDSRRHRFSLFGTCHRETQVHWMILEEFMTRIDMPDGTPNPQKGKATTIPQGFKTVPMYADIMSDRKPGVALMYSENEFSLYRWADLKSSDDREDRVLKLEFSKPSSFSKSPAGTEVAG</sequence>
<dbReference type="PATRIC" id="fig|1227499.3.peg.4564"/>
<evidence type="ECO:0000313" key="2">
    <source>
        <dbReference type="EMBL" id="ELY47740.1"/>
    </source>
</evidence>
<dbReference type="OrthoDB" id="359297at2157"/>
<reference evidence="2 3" key="1">
    <citation type="journal article" date="2014" name="PLoS Genet.">
        <title>Phylogenetically driven sequencing of extremely halophilic archaea reveals strategies for static and dynamic osmo-response.</title>
        <authorList>
            <person name="Becker E.A."/>
            <person name="Seitzer P.M."/>
            <person name="Tritt A."/>
            <person name="Larsen D."/>
            <person name="Krusor M."/>
            <person name="Yao A.I."/>
            <person name="Wu D."/>
            <person name="Madern D."/>
            <person name="Eisen J.A."/>
            <person name="Darling A.E."/>
            <person name="Facciotti M.T."/>
        </authorList>
    </citation>
    <scope>NUCLEOTIDE SEQUENCE [LARGE SCALE GENOMIC DNA]</scope>
    <source>
        <strain evidence="2 3">JCM 12255</strain>
    </source>
</reference>
<keyword evidence="3" id="KW-1185">Reference proteome</keyword>